<name>A0AA96GFX3_9BACT</name>
<comment type="pathway">
    <text evidence="2 8">Metabolic intermediate biosynthesis; chorismate biosynthesis; chorismate from D-erythrose 4-phosphate and phosphoenolpyruvate: step 1/7.</text>
</comment>
<reference evidence="10 11" key="1">
    <citation type="submission" date="2023-01" db="EMBL/GenBank/DDBJ databases">
        <title>Cultivation and genomic characterization of new, ubiquitous marine nitrite-oxidizing bacteria from the Nitrospirales.</title>
        <authorList>
            <person name="Mueller A.J."/>
            <person name="Daebeler A."/>
            <person name="Herbold C.W."/>
            <person name="Kirkegaard R.H."/>
            <person name="Daims H."/>
        </authorList>
    </citation>
    <scope>NUCLEOTIDE SEQUENCE [LARGE SCALE GENOMIC DNA]</scope>
    <source>
        <strain evidence="10 11">VA</strain>
    </source>
</reference>
<dbReference type="InterPro" id="IPR013785">
    <property type="entry name" value="Aldolase_TIM"/>
</dbReference>
<evidence type="ECO:0000259" key="9">
    <source>
        <dbReference type="Pfam" id="PF00793"/>
    </source>
</evidence>
<feature type="domain" description="DAHP synthetase I/KDSA" evidence="9">
    <location>
        <begin position="41"/>
        <end position="340"/>
    </location>
</feature>
<dbReference type="NCBIfam" id="NF009395">
    <property type="entry name" value="PRK12755.1"/>
    <property type="match status" value="1"/>
</dbReference>
<evidence type="ECO:0000256" key="7">
    <source>
        <dbReference type="ARBA" id="ARBA00047508"/>
    </source>
</evidence>
<evidence type="ECO:0000256" key="6">
    <source>
        <dbReference type="ARBA" id="ARBA00023141"/>
    </source>
</evidence>
<evidence type="ECO:0000313" key="10">
    <source>
        <dbReference type="EMBL" id="WNM57026.1"/>
    </source>
</evidence>
<dbReference type="PIRSF" id="PIRSF001361">
    <property type="entry name" value="DAHP_synthase"/>
    <property type="match status" value="1"/>
</dbReference>
<dbReference type="EMBL" id="CP116967">
    <property type="protein sequence ID" value="WNM57026.1"/>
    <property type="molecule type" value="Genomic_DNA"/>
</dbReference>
<proteinExistence type="inferred from homology"/>
<evidence type="ECO:0000256" key="2">
    <source>
        <dbReference type="ARBA" id="ARBA00004688"/>
    </source>
</evidence>
<dbReference type="Pfam" id="PF00793">
    <property type="entry name" value="DAHP_synth_1"/>
    <property type="match status" value="1"/>
</dbReference>
<evidence type="ECO:0000256" key="1">
    <source>
        <dbReference type="ARBA" id="ARBA00003726"/>
    </source>
</evidence>
<protein>
    <recommendedName>
        <fullName evidence="8">Phospho-2-dehydro-3-deoxyheptonate aldolase</fullName>
        <ecNumber evidence="8">2.5.1.54</ecNumber>
    </recommendedName>
</protein>
<dbReference type="PANTHER" id="PTHR21225:SF12">
    <property type="entry name" value="PHOSPHO-2-DEHYDRO-3-DEOXYHEPTONATE ALDOLASE, TYROSINE-INHIBITED"/>
    <property type="match status" value="1"/>
</dbReference>
<keyword evidence="6 8" id="KW-0057">Aromatic amino acid biosynthesis</keyword>
<dbReference type="GO" id="GO:0008652">
    <property type="term" value="P:amino acid biosynthetic process"/>
    <property type="evidence" value="ECO:0007669"/>
    <property type="project" value="UniProtKB-KW"/>
</dbReference>
<comment type="function">
    <text evidence="1 8">Stereospecific condensation of phosphoenolpyruvate (PEP) and D-erythrose-4-phosphate (E4P) giving rise to 3-deoxy-D-arabino-heptulosonate-7-phosphate (DAHP).</text>
</comment>
<dbReference type="GO" id="GO:0009073">
    <property type="term" value="P:aromatic amino acid family biosynthetic process"/>
    <property type="evidence" value="ECO:0007669"/>
    <property type="project" value="UniProtKB-KW"/>
</dbReference>
<dbReference type="GO" id="GO:0005737">
    <property type="term" value="C:cytoplasm"/>
    <property type="evidence" value="ECO:0007669"/>
    <property type="project" value="TreeGrafter"/>
</dbReference>
<keyword evidence="11" id="KW-1185">Reference proteome</keyword>
<evidence type="ECO:0000256" key="3">
    <source>
        <dbReference type="ARBA" id="ARBA00007985"/>
    </source>
</evidence>
<dbReference type="GO" id="GO:0003849">
    <property type="term" value="F:3-deoxy-7-phosphoheptulonate synthase activity"/>
    <property type="evidence" value="ECO:0007669"/>
    <property type="project" value="UniProtKB-EC"/>
</dbReference>
<sequence>MAEPINNRNIIDITPLPTPKQMQSSLPLPEKTGQMVLQSRQAIRDILHGRDSHRLLVIIGPCSIHDPEAAILYAERLKLVADRIQEHALIVLRTYFEKPRTTVGWKGLINDPHLDGSCEIGGGFELARSILLRINNLGLPCATEFLDPVTPQYISDLISWAAIGARTTESQTHREMASGLSMPVGLKNGTDGGLQVALNAMIAARHPQSFIGVNADGLTSVIKTNGNPDRHLVLRGGGGRVNYNPEDISEAVRCLTNEGIRRPVMVDCSHGNSEKDHTRQVPVAQSVIKQFTKGQLAIMGLLIESNLKPGNQKWEAGKPLEWGISITDACIGWEETEQLLEDLGEALDKSAKSKILTS</sequence>
<evidence type="ECO:0000313" key="11">
    <source>
        <dbReference type="Proteomes" id="UP001302719"/>
    </source>
</evidence>
<dbReference type="SUPFAM" id="SSF51569">
    <property type="entry name" value="Aldolase"/>
    <property type="match status" value="1"/>
</dbReference>
<evidence type="ECO:0000256" key="5">
    <source>
        <dbReference type="ARBA" id="ARBA00022679"/>
    </source>
</evidence>
<accession>A0AA96GFX3</accession>
<dbReference type="Proteomes" id="UP001302719">
    <property type="component" value="Chromosome"/>
</dbReference>
<dbReference type="KEGG" id="nall:PP769_13705"/>
<comment type="similarity">
    <text evidence="3 8">Belongs to the class-I DAHP synthase family.</text>
</comment>
<organism evidence="10 11">
    <name type="scientific">Candidatus Nitrospira allomarina</name>
    <dbReference type="NCBI Taxonomy" id="3020900"/>
    <lineage>
        <taxon>Bacteria</taxon>
        <taxon>Pseudomonadati</taxon>
        <taxon>Nitrospirota</taxon>
        <taxon>Nitrospiria</taxon>
        <taxon>Nitrospirales</taxon>
        <taxon>Nitrospiraceae</taxon>
        <taxon>Nitrospira</taxon>
    </lineage>
</organism>
<dbReference type="AlphaFoldDB" id="A0AA96GFX3"/>
<dbReference type="FunFam" id="3.20.20.70:FF:000005">
    <property type="entry name" value="Phospho-2-dehydro-3-deoxyheptonate aldolase"/>
    <property type="match status" value="1"/>
</dbReference>
<dbReference type="NCBIfam" id="TIGR00034">
    <property type="entry name" value="aroFGH"/>
    <property type="match status" value="1"/>
</dbReference>
<evidence type="ECO:0000256" key="4">
    <source>
        <dbReference type="ARBA" id="ARBA00022605"/>
    </source>
</evidence>
<evidence type="ECO:0000256" key="8">
    <source>
        <dbReference type="PIRNR" id="PIRNR001361"/>
    </source>
</evidence>
<dbReference type="RefSeq" id="WP_312641042.1">
    <property type="nucleotide sequence ID" value="NZ_CP116967.1"/>
</dbReference>
<gene>
    <name evidence="10" type="ORF">PP769_13705</name>
</gene>
<dbReference type="EC" id="2.5.1.54" evidence="8"/>
<keyword evidence="5 8" id="KW-0808">Transferase</keyword>
<keyword evidence="4 8" id="KW-0028">Amino-acid biosynthesis</keyword>
<dbReference type="InterPro" id="IPR006218">
    <property type="entry name" value="DAHP1/KDSA"/>
</dbReference>
<comment type="catalytic activity">
    <reaction evidence="7 8">
        <text>D-erythrose 4-phosphate + phosphoenolpyruvate + H2O = 7-phospho-2-dehydro-3-deoxy-D-arabino-heptonate + phosphate</text>
        <dbReference type="Rhea" id="RHEA:14717"/>
        <dbReference type="ChEBI" id="CHEBI:15377"/>
        <dbReference type="ChEBI" id="CHEBI:16897"/>
        <dbReference type="ChEBI" id="CHEBI:43474"/>
        <dbReference type="ChEBI" id="CHEBI:58394"/>
        <dbReference type="ChEBI" id="CHEBI:58702"/>
        <dbReference type="EC" id="2.5.1.54"/>
    </reaction>
</comment>
<dbReference type="InterPro" id="IPR006219">
    <property type="entry name" value="DAHP_synth_1"/>
</dbReference>
<dbReference type="GO" id="GO:0042802">
    <property type="term" value="F:identical protein binding"/>
    <property type="evidence" value="ECO:0007669"/>
    <property type="project" value="UniProtKB-ARBA"/>
</dbReference>
<dbReference type="Gene3D" id="3.20.20.70">
    <property type="entry name" value="Aldolase class I"/>
    <property type="match status" value="1"/>
</dbReference>
<dbReference type="PANTHER" id="PTHR21225">
    <property type="entry name" value="PHOSPHO-2-DEHYDRO-3-DEOXYHEPTONATE ALDOLASE DAHP SYNTHETASE"/>
    <property type="match status" value="1"/>
</dbReference>